<evidence type="ECO:0000313" key="2">
    <source>
        <dbReference type="Proteomes" id="UP000298179"/>
    </source>
</evidence>
<dbReference type="OrthoDB" id="9936539at2"/>
<keyword evidence="2" id="KW-1185">Reference proteome</keyword>
<accession>A0A4Y8RHA0</accession>
<name>A0A4Y8RHA0_9HYPH</name>
<sequence length="93" mass="10061">MIIEEQPVISPAFRCAVISAAIGFAPLPALAQDNSSQKSFEVSSLHLADLPIPTSREKALGEPVETKTAPKIRRTSSGIRMVGPVFFPEDRNK</sequence>
<evidence type="ECO:0000313" key="1">
    <source>
        <dbReference type="EMBL" id="TFF22089.1"/>
    </source>
</evidence>
<gene>
    <name evidence="1" type="ORF">E3C22_15740</name>
</gene>
<reference evidence="1 2" key="1">
    <citation type="submission" date="2019-03" db="EMBL/GenBank/DDBJ databases">
        <title>Jiella endophytica sp. nov., a novel endophytic bacterium isolated from root of Ficus microcarpa Linn. f.</title>
        <authorList>
            <person name="Tuo L."/>
        </authorList>
    </citation>
    <scope>NUCLEOTIDE SEQUENCE [LARGE SCALE GENOMIC DNA]</scope>
    <source>
        <strain evidence="1 2">CBS5Q-3</strain>
    </source>
</reference>
<dbReference type="AlphaFoldDB" id="A0A4Y8RHA0"/>
<dbReference type="RefSeq" id="WP_134762972.1">
    <property type="nucleotide sequence ID" value="NZ_SOZD01000004.1"/>
</dbReference>
<protein>
    <submittedName>
        <fullName evidence="1">Uncharacterized protein</fullName>
    </submittedName>
</protein>
<dbReference type="EMBL" id="SOZD01000004">
    <property type="protein sequence ID" value="TFF22089.1"/>
    <property type="molecule type" value="Genomic_DNA"/>
</dbReference>
<comment type="caution">
    <text evidence="1">The sequence shown here is derived from an EMBL/GenBank/DDBJ whole genome shotgun (WGS) entry which is preliminary data.</text>
</comment>
<proteinExistence type="predicted"/>
<dbReference type="Proteomes" id="UP000298179">
    <property type="component" value="Unassembled WGS sequence"/>
</dbReference>
<organism evidence="1 2">
    <name type="scientific">Jiella endophytica</name>
    <dbReference type="NCBI Taxonomy" id="2558362"/>
    <lineage>
        <taxon>Bacteria</taxon>
        <taxon>Pseudomonadati</taxon>
        <taxon>Pseudomonadota</taxon>
        <taxon>Alphaproteobacteria</taxon>
        <taxon>Hyphomicrobiales</taxon>
        <taxon>Aurantimonadaceae</taxon>
        <taxon>Jiella</taxon>
    </lineage>
</organism>